<gene>
    <name evidence="1" type="ORF">BOO71_0004258</name>
</gene>
<evidence type="ECO:0000313" key="2">
    <source>
        <dbReference type="Proteomes" id="UP000186607"/>
    </source>
</evidence>
<evidence type="ECO:0000313" key="1">
    <source>
        <dbReference type="EMBL" id="OLV18951.1"/>
    </source>
</evidence>
<dbReference type="RefSeq" id="WP_175607389.1">
    <property type="nucleotide sequence ID" value="NZ_MSTI01000048.1"/>
</dbReference>
<comment type="caution">
    <text evidence="1">The sequence shown here is derived from an EMBL/GenBank/DDBJ whole genome shotgun (WGS) entry which is preliminary data.</text>
</comment>
<dbReference type="AlphaFoldDB" id="A0A1U7P1B2"/>
<protein>
    <submittedName>
        <fullName evidence="1">Uncharacterized protein</fullName>
    </submittedName>
</protein>
<dbReference type="EMBL" id="MSTI01000048">
    <property type="protein sequence ID" value="OLV18951.1"/>
    <property type="molecule type" value="Genomic_DNA"/>
</dbReference>
<reference evidence="1 2" key="1">
    <citation type="submission" date="2017-01" db="EMBL/GenBank/DDBJ databases">
        <title>Genome Analysis of Deinococcus marmoris KOPRI26562.</title>
        <authorList>
            <person name="Kim J.H."/>
            <person name="Oh H.-M."/>
        </authorList>
    </citation>
    <scope>NUCLEOTIDE SEQUENCE [LARGE SCALE GENOMIC DNA]</scope>
    <source>
        <strain evidence="1 2">KOPRI26562</strain>
    </source>
</reference>
<name>A0A1U7P1B2_9DEIO</name>
<dbReference type="Proteomes" id="UP000186607">
    <property type="component" value="Unassembled WGS sequence"/>
</dbReference>
<organism evidence="1 2">
    <name type="scientific">Deinococcus marmoris</name>
    <dbReference type="NCBI Taxonomy" id="249408"/>
    <lineage>
        <taxon>Bacteria</taxon>
        <taxon>Thermotogati</taxon>
        <taxon>Deinococcota</taxon>
        <taxon>Deinococci</taxon>
        <taxon>Deinococcales</taxon>
        <taxon>Deinococcaceae</taxon>
        <taxon>Deinococcus</taxon>
    </lineage>
</organism>
<sequence>MQSTLNDQSVYDSERMRVTMHAFGETQPPRPAGLGQWLSVLFKGTKG</sequence>
<accession>A0A1U7P1B2</accession>
<keyword evidence="2" id="KW-1185">Reference proteome</keyword>
<proteinExistence type="predicted"/>